<dbReference type="InterPro" id="IPR053754">
    <property type="entry name" value="OligoMan_bind_ChitinaseAct_sf"/>
</dbReference>
<reference evidence="2" key="1">
    <citation type="journal article" date="2020" name="Nature">
        <title>Giant virus diversity and host interactions through global metagenomics.</title>
        <authorList>
            <person name="Schulz F."/>
            <person name="Roux S."/>
            <person name="Paez-Espino D."/>
            <person name="Jungbluth S."/>
            <person name="Walsh D.A."/>
            <person name="Denef V.J."/>
            <person name="McMahon K.D."/>
            <person name="Konstantinidis K.T."/>
            <person name="Eloe-Fadrosh E.A."/>
            <person name="Kyrpides N.C."/>
            <person name="Woyke T."/>
        </authorList>
    </citation>
    <scope>NUCLEOTIDE SEQUENCE</scope>
    <source>
        <strain evidence="2">GVMAG-M-3300023179-73</strain>
    </source>
</reference>
<feature type="transmembrane region" description="Helical" evidence="1">
    <location>
        <begin position="6"/>
        <end position="24"/>
    </location>
</feature>
<evidence type="ECO:0000256" key="1">
    <source>
        <dbReference type="SAM" id="Phobius"/>
    </source>
</evidence>
<dbReference type="Gene3D" id="3.30.1490.230">
    <property type="match status" value="1"/>
</dbReference>
<organism evidence="2">
    <name type="scientific">viral metagenome</name>
    <dbReference type="NCBI Taxonomy" id="1070528"/>
    <lineage>
        <taxon>unclassified sequences</taxon>
        <taxon>metagenomes</taxon>
        <taxon>organismal metagenomes</taxon>
    </lineage>
</organism>
<keyword evidence="1" id="KW-1133">Transmembrane helix</keyword>
<evidence type="ECO:0000313" key="2">
    <source>
        <dbReference type="EMBL" id="QHT76221.1"/>
    </source>
</evidence>
<keyword evidence="1" id="KW-0812">Transmembrane</keyword>
<proteinExistence type="predicted"/>
<dbReference type="AlphaFoldDB" id="A0A6C0H6L6"/>
<name>A0A6C0H6L6_9ZZZZ</name>
<keyword evidence="1" id="KW-0472">Membrane</keyword>
<sequence>MNWITYSFVIILFVVYFFVSKETLENTKTKTVKQLATCTDCKIYNHRDARSKCDKLCDLTFPEKNAVYNGNWIGNEKGATCECQYQGAYKKQFVGCPIGEELPGHPDCFLWNQSDANNKCHFICNKYIPGKQSVWTSEWKNTSSSTSACECEYYD</sequence>
<dbReference type="EMBL" id="MN739891">
    <property type="protein sequence ID" value="QHT76221.1"/>
    <property type="molecule type" value="Genomic_DNA"/>
</dbReference>
<accession>A0A6C0H6L6</accession>
<protein>
    <submittedName>
        <fullName evidence="2">Uncharacterized protein</fullName>
    </submittedName>
</protein>